<evidence type="ECO:0000256" key="4">
    <source>
        <dbReference type="ARBA" id="ARBA00044042"/>
    </source>
</evidence>
<dbReference type="SUPFAM" id="SSF53756">
    <property type="entry name" value="UDP-Glycosyltransferase/glycogen phosphorylase"/>
    <property type="match status" value="1"/>
</dbReference>
<dbReference type="NCBIfam" id="TIGR02195">
    <property type="entry name" value="heptsyl_trn_II"/>
    <property type="match status" value="1"/>
</dbReference>
<keyword evidence="1" id="KW-0328">Glycosyltransferase</keyword>
<proteinExistence type="inferred from homology"/>
<dbReference type="KEGG" id="tam:Theam_1074"/>
<dbReference type="InterPro" id="IPR002201">
    <property type="entry name" value="Glyco_trans_9"/>
</dbReference>
<comment type="catalytic activity">
    <reaction evidence="5">
        <text>an L-alpha-D-Hep-(1-&gt;5)-[alpha-Kdo-(2-&gt;4)]-alpha-Kdo-(2-&gt;6)-lipid A + ADP-L-glycero-beta-D-manno-heptose = an L-alpha-D-Hep-(1-&gt;3)-L-alpha-D-Hep-(1-&gt;5)-[alpha-Kdo-(2-&gt;4)]-alpha-Kdo-(2-&gt;6)-lipid A + ADP + H(+)</text>
        <dbReference type="Rhea" id="RHEA:74071"/>
        <dbReference type="ChEBI" id="CHEBI:15378"/>
        <dbReference type="ChEBI" id="CHEBI:61506"/>
        <dbReference type="ChEBI" id="CHEBI:193068"/>
        <dbReference type="ChEBI" id="CHEBI:193069"/>
        <dbReference type="ChEBI" id="CHEBI:456216"/>
        <dbReference type="EC" id="2.4.99.24"/>
    </reaction>
</comment>
<dbReference type="Proteomes" id="UP000006362">
    <property type="component" value="Chromosome"/>
</dbReference>
<dbReference type="InterPro" id="IPR011910">
    <property type="entry name" value="RfaF"/>
</dbReference>
<dbReference type="RefSeq" id="WP_013537827.1">
    <property type="nucleotide sequence ID" value="NC_014926.1"/>
</dbReference>
<reference evidence="6" key="1">
    <citation type="submission" date="2011-01" db="EMBL/GenBank/DDBJ databases">
        <title>Complete sequence of chromosome of Thermovibrio ammonificans HB-1.</title>
        <authorList>
            <consortium name="US DOE Joint Genome Institute"/>
            <person name="Lucas S."/>
            <person name="Copeland A."/>
            <person name="Lapidus A."/>
            <person name="Cheng J.-F."/>
            <person name="Goodwin L."/>
            <person name="Pitluck S."/>
            <person name="Davenport K."/>
            <person name="Detter J.C."/>
            <person name="Han C."/>
            <person name="Tapia R."/>
            <person name="Land M."/>
            <person name="Hauser L."/>
            <person name="Kyrpides N."/>
            <person name="Ivanova N."/>
            <person name="Ovchinnikova G."/>
            <person name="Vetriani C."/>
            <person name="Woyke T."/>
        </authorList>
    </citation>
    <scope>NUCLEOTIDE SEQUENCE [LARGE SCALE GENOMIC DNA]</scope>
    <source>
        <strain evidence="6">HB-1</strain>
    </source>
</reference>
<dbReference type="PANTHER" id="PTHR30160">
    <property type="entry name" value="TETRAACYLDISACCHARIDE 4'-KINASE-RELATED"/>
    <property type="match status" value="1"/>
</dbReference>
<dbReference type="Gene3D" id="3.40.50.2000">
    <property type="entry name" value="Glycogen Phosphorylase B"/>
    <property type="match status" value="2"/>
</dbReference>
<keyword evidence="2" id="KW-0808">Transferase</keyword>
<evidence type="ECO:0000313" key="7">
    <source>
        <dbReference type="Proteomes" id="UP000006362"/>
    </source>
</evidence>
<evidence type="ECO:0000256" key="5">
    <source>
        <dbReference type="ARBA" id="ARBA00047503"/>
    </source>
</evidence>
<dbReference type="EMBL" id="CP002444">
    <property type="protein sequence ID" value="ADU97041.1"/>
    <property type="molecule type" value="Genomic_DNA"/>
</dbReference>
<evidence type="ECO:0000256" key="3">
    <source>
        <dbReference type="ARBA" id="ARBA00043995"/>
    </source>
</evidence>
<dbReference type="CDD" id="cd03789">
    <property type="entry name" value="GT9_LPS_heptosyltransferase"/>
    <property type="match status" value="1"/>
</dbReference>
<evidence type="ECO:0000256" key="1">
    <source>
        <dbReference type="ARBA" id="ARBA00022676"/>
    </source>
</evidence>
<dbReference type="InterPro" id="IPR051199">
    <property type="entry name" value="LPS_LOS_Heptosyltrfase"/>
</dbReference>
<dbReference type="PANTHER" id="PTHR30160:SF1">
    <property type="entry name" value="LIPOPOLYSACCHARIDE 1,2-N-ACETYLGLUCOSAMINETRANSFERASE-RELATED"/>
    <property type="match status" value="1"/>
</dbReference>
<dbReference type="EC" id="2.4.99.24" evidence="4"/>
<name>E8T2E6_THEA1</name>
<dbReference type="GO" id="GO:0009244">
    <property type="term" value="P:lipopolysaccharide core region biosynthetic process"/>
    <property type="evidence" value="ECO:0007669"/>
    <property type="project" value="TreeGrafter"/>
</dbReference>
<comment type="similarity">
    <text evidence="3">Belongs to the glycosyltransferase 9 family.</text>
</comment>
<accession>E8T2E6</accession>
<dbReference type="STRING" id="648996.Theam_1074"/>
<dbReference type="GO" id="GO:0005829">
    <property type="term" value="C:cytosol"/>
    <property type="evidence" value="ECO:0007669"/>
    <property type="project" value="TreeGrafter"/>
</dbReference>
<evidence type="ECO:0000256" key="2">
    <source>
        <dbReference type="ARBA" id="ARBA00022679"/>
    </source>
</evidence>
<dbReference type="OrthoDB" id="9760688at2"/>
<keyword evidence="7" id="KW-1185">Reference proteome</keyword>
<organism evidence="6 7">
    <name type="scientific">Thermovibrio ammonificans (strain DSM 15698 / JCM 12110 / HB-1)</name>
    <dbReference type="NCBI Taxonomy" id="648996"/>
    <lineage>
        <taxon>Bacteria</taxon>
        <taxon>Pseudomonadati</taxon>
        <taxon>Aquificota</taxon>
        <taxon>Aquificia</taxon>
        <taxon>Desulfurobacteriales</taxon>
        <taxon>Desulfurobacteriaceae</taxon>
        <taxon>Thermovibrio</taxon>
    </lineage>
</organism>
<sequence length="330" mass="37346">MEKIVVFQTAFLGDLILTAPLLKSLKRTFPSGELHLVVRKGLETVFEGFWPVDRVIPFDKRGIWKFAQELRREKYTLAVSPHRSHRTSLILFLSGAKRRIGYDKAGFSFLYTDRVKHEFKEGLHEIDRQLRLLEPLEQEVEVTYDKEPELPVSQEEVERVKGKFSLKTPYAVLAPGSVWPTKAWLPEYYAEVANFLLKRGITPVLVGGKGDSTYCNRCFSFMEGGVNLCGRTDLKEFFAVVKGAKVVVSNDSSPVHVAVSVKTPVVEVYGPTVPAFGFFPYGRGNWVELELPCRPCGIHGGKRCPEGHFRCMKELKPEAVIEKVRELLSV</sequence>
<dbReference type="AlphaFoldDB" id="E8T2E6"/>
<dbReference type="eggNOG" id="COG0859">
    <property type="taxonomic scope" value="Bacteria"/>
</dbReference>
<gene>
    <name evidence="6" type="ordered locus">Theam_1074</name>
</gene>
<dbReference type="GO" id="GO:0008713">
    <property type="term" value="F:ADP-heptose-lipopolysaccharide heptosyltransferase activity"/>
    <property type="evidence" value="ECO:0007669"/>
    <property type="project" value="UniProtKB-EC"/>
</dbReference>
<evidence type="ECO:0000313" key="6">
    <source>
        <dbReference type="EMBL" id="ADU97041.1"/>
    </source>
</evidence>
<dbReference type="HOGENOM" id="CLU_038371_3_0_0"/>
<protein>
    <recommendedName>
        <fullName evidence="4">lipopolysaccharide heptosyltransferase II</fullName>
        <ecNumber evidence="4">2.4.99.24</ecNumber>
    </recommendedName>
</protein>
<dbReference type="Pfam" id="PF01075">
    <property type="entry name" value="Glyco_transf_9"/>
    <property type="match status" value="1"/>
</dbReference>